<dbReference type="AlphaFoldDB" id="A0A0M9DM69"/>
<feature type="binding site" evidence="6">
    <location>
        <position position="48"/>
    </location>
    <ligand>
        <name>FMN</name>
        <dbReference type="ChEBI" id="CHEBI:58210"/>
    </ligand>
</feature>
<dbReference type="InterPro" id="IPR016215">
    <property type="entry name" value="NTA_MOA"/>
</dbReference>
<dbReference type="GO" id="GO:0016705">
    <property type="term" value="F:oxidoreductase activity, acting on paired donors, with incorporation or reduction of molecular oxygen"/>
    <property type="evidence" value="ECO:0007669"/>
    <property type="project" value="InterPro"/>
</dbReference>
<evidence type="ECO:0000256" key="4">
    <source>
        <dbReference type="ARBA" id="ARBA00023033"/>
    </source>
</evidence>
<keyword evidence="1 6" id="KW-0285">Flavoprotein</keyword>
<dbReference type="PATRIC" id="fig|33935.3.peg.774"/>
<keyword evidence="3" id="KW-0560">Oxidoreductase</keyword>
<comment type="similarity">
    <text evidence="5">Belongs to the NtaA/SnaA/DszA monooxygenase family.</text>
</comment>
<dbReference type="InterPro" id="IPR011251">
    <property type="entry name" value="Luciferase-like_dom"/>
</dbReference>
<dbReference type="Pfam" id="PF00296">
    <property type="entry name" value="Bac_luciferase"/>
    <property type="match status" value="1"/>
</dbReference>
<feature type="binding site" evidence="6">
    <location>
        <position position="87"/>
    </location>
    <ligand>
        <name>FMN</name>
        <dbReference type="ChEBI" id="CHEBI:58210"/>
    </ligand>
</feature>
<keyword evidence="9" id="KW-1185">Reference proteome</keyword>
<dbReference type="Gene3D" id="3.20.20.30">
    <property type="entry name" value="Luciferase-like domain"/>
    <property type="match status" value="1"/>
</dbReference>
<dbReference type="InterPro" id="IPR051260">
    <property type="entry name" value="Diverse_substr_monoxygenases"/>
</dbReference>
<reference evidence="8 9" key="1">
    <citation type="submission" date="2015-07" db="EMBL/GenBank/DDBJ databases">
        <title>Genome sequencing project for genomic taxonomy and phylogenomics of Bacillus-like bacteria.</title>
        <authorList>
            <person name="Liu B."/>
            <person name="Wang J."/>
            <person name="Zhu Y."/>
            <person name="Liu G."/>
            <person name="Chen Q."/>
            <person name="Chen Z."/>
            <person name="Che J."/>
            <person name="Ge C."/>
            <person name="Shi H."/>
            <person name="Pan Z."/>
            <person name="Liu X."/>
        </authorList>
    </citation>
    <scope>NUCLEOTIDE SEQUENCE [LARGE SCALE GENOMIC DNA]</scope>
    <source>
        <strain evidence="8 9">DSM 54</strain>
    </source>
</reference>
<dbReference type="PANTHER" id="PTHR30011">
    <property type="entry name" value="ALKANESULFONATE MONOOXYGENASE-RELATED"/>
    <property type="match status" value="1"/>
</dbReference>
<organism evidence="8 9">
    <name type="scientific">Lysinibacillus macroides</name>
    <dbReference type="NCBI Taxonomy" id="33935"/>
    <lineage>
        <taxon>Bacteria</taxon>
        <taxon>Bacillati</taxon>
        <taxon>Bacillota</taxon>
        <taxon>Bacilli</taxon>
        <taxon>Bacillales</taxon>
        <taxon>Bacillaceae</taxon>
        <taxon>Lysinibacillus</taxon>
    </lineage>
</organism>
<evidence type="ECO:0000256" key="5">
    <source>
        <dbReference type="ARBA" id="ARBA00033748"/>
    </source>
</evidence>
<protein>
    <submittedName>
        <fullName evidence="8">Monooxygenase</fullName>
    </submittedName>
</protein>
<accession>A0A0M9DM69</accession>
<dbReference type="OrthoDB" id="3265338at2"/>
<sequence>MPNKRQLIIGIHLAVHGEQDKKGAMIEEQIAFAKRAEAAKLDFVFKADYLIAHPELIAKTKGTVGLDPNFLLALVARETQQIGLVTTISTTFTPPYLIARQLQSLNWISNGRVGWNVVTSIDGAYNFSNAPMPSSEERYAKAAECTNVVQQLWHSHPSEILEANGDLEKIKDLVKPIDYNGEFFHIQGPLNIPMHPAGDIPLFQAGASEVGRQFAATVSNAIFAATPTMDVGIEMRNDLRKRAVEAGRSADDIRLLPGLYFFIGDTYEEALEMHQQAHAHLTLERRYAALVSVIGLDVRHLALQDRVTVDLLPPEDQKVRSKTHAHLVRRYITENEPTVEELLGRPEVIGSAHLVAIGTPQDIVQQIITFYDKGAFDGFIAVPGGPAKSLDLFFSDVIPMLVERGLFRADYEGSTLRSHLGLDVLLSN</sequence>
<dbReference type="NCBIfam" id="TIGR03860">
    <property type="entry name" value="FMN_nitrolo"/>
    <property type="match status" value="1"/>
</dbReference>
<evidence type="ECO:0000256" key="3">
    <source>
        <dbReference type="ARBA" id="ARBA00023002"/>
    </source>
</evidence>
<dbReference type="InterPro" id="IPR036661">
    <property type="entry name" value="Luciferase-like_sf"/>
</dbReference>
<comment type="caution">
    <text evidence="8">The sequence shown here is derived from an EMBL/GenBank/DDBJ whole genome shotgun (WGS) entry which is preliminary data.</text>
</comment>
<dbReference type="SUPFAM" id="SSF51679">
    <property type="entry name" value="Bacterial luciferase-like"/>
    <property type="match status" value="1"/>
</dbReference>
<dbReference type="STRING" id="33935.ADM90_06675"/>
<evidence type="ECO:0000313" key="8">
    <source>
        <dbReference type="EMBL" id="KOY82992.1"/>
    </source>
</evidence>
<evidence type="ECO:0000259" key="7">
    <source>
        <dbReference type="Pfam" id="PF00296"/>
    </source>
</evidence>
<dbReference type="RefSeq" id="WP_053994234.1">
    <property type="nucleotide sequence ID" value="NZ_CP065643.1"/>
</dbReference>
<dbReference type="EMBL" id="LGCI01000005">
    <property type="protein sequence ID" value="KOY82992.1"/>
    <property type="molecule type" value="Genomic_DNA"/>
</dbReference>
<keyword evidence="2 6" id="KW-0288">FMN</keyword>
<dbReference type="PANTHER" id="PTHR30011:SF16">
    <property type="entry name" value="C2H2 FINGER DOMAIN TRANSCRIPTION FACTOR (EUROFUNG)-RELATED"/>
    <property type="match status" value="1"/>
</dbReference>
<proteinExistence type="inferred from homology"/>
<dbReference type="PIRSF" id="PIRSF000337">
    <property type="entry name" value="NTA_MOA"/>
    <property type="match status" value="1"/>
</dbReference>
<evidence type="ECO:0000256" key="6">
    <source>
        <dbReference type="PIRSR" id="PIRSR000337-1"/>
    </source>
</evidence>
<feature type="binding site" evidence="6">
    <location>
        <position position="139"/>
    </location>
    <ligand>
        <name>FMN</name>
        <dbReference type="ChEBI" id="CHEBI:58210"/>
    </ligand>
</feature>
<gene>
    <name evidence="8" type="ORF">ADM90_06675</name>
</gene>
<evidence type="ECO:0000313" key="9">
    <source>
        <dbReference type="Proteomes" id="UP000037977"/>
    </source>
</evidence>
<dbReference type="Proteomes" id="UP000037977">
    <property type="component" value="Unassembled WGS sequence"/>
</dbReference>
<feature type="domain" description="Luciferase-like" evidence="7">
    <location>
        <begin position="15"/>
        <end position="374"/>
    </location>
</feature>
<feature type="binding site" evidence="6">
    <location>
        <position position="208"/>
    </location>
    <ligand>
        <name>FMN</name>
        <dbReference type="ChEBI" id="CHEBI:58210"/>
    </ligand>
</feature>
<keyword evidence="4 8" id="KW-0503">Monooxygenase</keyword>
<evidence type="ECO:0000256" key="1">
    <source>
        <dbReference type="ARBA" id="ARBA00022630"/>
    </source>
</evidence>
<dbReference type="GO" id="GO:0004497">
    <property type="term" value="F:monooxygenase activity"/>
    <property type="evidence" value="ECO:0007669"/>
    <property type="project" value="UniProtKB-KW"/>
</dbReference>
<evidence type="ECO:0000256" key="2">
    <source>
        <dbReference type="ARBA" id="ARBA00022643"/>
    </source>
</evidence>
<name>A0A0M9DM69_9BACI</name>